<feature type="compositionally biased region" description="Low complexity" evidence="1">
    <location>
        <begin position="255"/>
        <end position="275"/>
    </location>
</feature>
<dbReference type="EMBL" id="DYWQ01000020">
    <property type="protein sequence ID" value="HJF44441.1"/>
    <property type="molecule type" value="Genomic_DNA"/>
</dbReference>
<dbReference type="GO" id="GO:0031012">
    <property type="term" value="C:extracellular matrix"/>
    <property type="evidence" value="ECO:0007669"/>
    <property type="project" value="TreeGrafter"/>
</dbReference>
<feature type="region of interest" description="Disordered" evidence="1">
    <location>
        <begin position="457"/>
        <end position="483"/>
    </location>
</feature>
<dbReference type="InterPro" id="IPR050149">
    <property type="entry name" value="Collagen_superfamily"/>
</dbReference>
<reference evidence="2" key="2">
    <citation type="submission" date="2021-09" db="EMBL/GenBank/DDBJ databases">
        <authorList>
            <person name="Gilroy R."/>
        </authorList>
    </citation>
    <scope>NUCLEOTIDE SEQUENCE</scope>
    <source>
        <strain evidence="2">CHK124-7917</strain>
    </source>
</reference>
<reference evidence="2" key="1">
    <citation type="journal article" date="2021" name="PeerJ">
        <title>Extensive microbial diversity within the chicken gut microbiome revealed by metagenomics and culture.</title>
        <authorList>
            <person name="Gilroy R."/>
            <person name="Ravi A."/>
            <person name="Getino M."/>
            <person name="Pursley I."/>
            <person name="Horton D.L."/>
            <person name="Alikhan N.F."/>
            <person name="Baker D."/>
            <person name="Gharbi K."/>
            <person name="Hall N."/>
            <person name="Watson M."/>
            <person name="Adriaenssens E.M."/>
            <person name="Foster-Nyarko E."/>
            <person name="Jarju S."/>
            <person name="Secka A."/>
            <person name="Antonio M."/>
            <person name="Oren A."/>
            <person name="Chaudhuri R.R."/>
            <person name="La Ragione R."/>
            <person name="Hildebrand F."/>
            <person name="Pallen M.J."/>
        </authorList>
    </citation>
    <scope>NUCLEOTIDE SEQUENCE</scope>
    <source>
        <strain evidence="2">CHK124-7917</strain>
    </source>
</reference>
<protein>
    <submittedName>
        <fullName evidence="2">Collagen-like protein</fullName>
    </submittedName>
</protein>
<sequence>MADESTFPLDGDGLREVVWDECDAPFAGPFVASPADAEGRGIALSVTRGGEAVDLAGASLYLLWRHRELRVRGCEPLEEVDAEAGKFRVFWPAAMARAEGTVDAQVMVSWDERALSSLSFAVLVGPALVGGEGGGSDGYSLFLDALKKFEDADGVIADAVAKAQEAVTTAQGAVATAGQAVEAAQGASGAVASANAAAAAATQAKDELLAAAERGDFDGADGLPGADGEDGAPGADGQDGTDGVSPTAKVEQTETGAVVTITDATGTTTATLTHGPKGDKGDNGEKGDKGDPFEYSDFTAEQLEALRGPKGDKMTLDDLTEEEIESLRGEKGDKGDPFTYGDFTPEQLEALRGPQGVQGSPGPQGEPGEAFTYADFTEEQLAALQGPQGVQGPPGTDGSDGAPGANGADGVSCTHSWAGSVLTVTSASGTSSADLRGPKGDAFTFEDFTAEQLEGLRGEDGVDGAPGADGQDGAPGADGQDGADAEILGATATVDASTGTPSVTVTLGGTPGARTFAFAFSGLKGETGEQGPQGAPGQDGSDGAPGTTPDLSAYATKQYVDQAIADLDDLSGVEF</sequence>
<accession>A0A921KM89</accession>
<comment type="caution">
    <text evidence="2">The sequence shown here is derived from an EMBL/GenBank/DDBJ whole genome shotgun (WGS) entry which is preliminary data.</text>
</comment>
<dbReference type="Proteomes" id="UP000697330">
    <property type="component" value="Unassembled WGS sequence"/>
</dbReference>
<dbReference type="PANTHER" id="PTHR24023">
    <property type="entry name" value="COLLAGEN ALPHA"/>
    <property type="match status" value="1"/>
</dbReference>
<dbReference type="GO" id="GO:0030198">
    <property type="term" value="P:extracellular matrix organization"/>
    <property type="evidence" value="ECO:0007669"/>
    <property type="project" value="TreeGrafter"/>
</dbReference>
<dbReference type="PANTHER" id="PTHR24023:SF1112">
    <property type="entry name" value="COL_CUTICLE_N DOMAIN-CONTAINING PROTEIN-RELATED"/>
    <property type="match status" value="1"/>
</dbReference>
<evidence type="ECO:0000313" key="3">
    <source>
        <dbReference type="Proteomes" id="UP000697330"/>
    </source>
</evidence>
<feature type="compositionally biased region" description="Basic and acidic residues" evidence="1">
    <location>
        <begin position="276"/>
        <end position="292"/>
    </location>
</feature>
<dbReference type="AlphaFoldDB" id="A0A921KM89"/>
<feature type="compositionally biased region" description="Low complexity" evidence="1">
    <location>
        <begin position="463"/>
        <end position="483"/>
    </location>
</feature>
<dbReference type="GO" id="GO:0005615">
    <property type="term" value="C:extracellular space"/>
    <property type="evidence" value="ECO:0007669"/>
    <property type="project" value="TreeGrafter"/>
</dbReference>
<feature type="region of interest" description="Disordered" evidence="1">
    <location>
        <begin position="524"/>
        <end position="552"/>
    </location>
</feature>
<dbReference type="GO" id="GO:0030020">
    <property type="term" value="F:extracellular matrix structural constituent conferring tensile strength"/>
    <property type="evidence" value="ECO:0007669"/>
    <property type="project" value="TreeGrafter"/>
</dbReference>
<keyword evidence="2" id="KW-0176">Collagen</keyword>
<feature type="region of interest" description="Disordered" evidence="1">
    <location>
        <begin position="386"/>
        <end position="411"/>
    </location>
</feature>
<feature type="compositionally biased region" description="Low complexity" evidence="1">
    <location>
        <begin position="220"/>
        <end position="243"/>
    </location>
</feature>
<evidence type="ECO:0000313" key="2">
    <source>
        <dbReference type="EMBL" id="HJF44441.1"/>
    </source>
</evidence>
<proteinExistence type="predicted"/>
<name>A0A921KM89_9ACTN</name>
<organism evidence="2 3">
    <name type="scientific">Thermophilibacter provencensis</name>
    <dbReference type="NCBI Taxonomy" id="1852386"/>
    <lineage>
        <taxon>Bacteria</taxon>
        <taxon>Bacillati</taxon>
        <taxon>Actinomycetota</taxon>
        <taxon>Coriobacteriia</taxon>
        <taxon>Coriobacteriales</taxon>
        <taxon>Atopobiaceae</taxon>
        <taxon>Thermophilibacter</taxon>
    </lineage>
</organism>
<feature type="region of interest" description="Disordered" evidence="1">
    <location>
        <begin position="216"/>
        <end position="294"/>
    </location>
</feature>
<gene>
    <name evidence="2" type="ORF">K8U72_01440</name>
</gene>
<dbReference type="RefSeq" id="WP_274958508.1">
    <property type="nucleotide sequence ID" value="NZ_DYWQ01000020.1"/>
</dbReference>
<dbReference type="Gene3D" id="1.20.5.320">
    <property type="entry name" value="6-Phosphogluconate Dehydrogenase, domain 3"/>
    <property type="match status" value="1"/>
</dbReference>
<evidence type="ECO:0000256" key="1">
    <source>
        <dbReference type="SAM" id="MobiDB-lite"/>
    </source>
</evidence>